<dbReference type="SUPFAM" id="SSF53335">
    <property type="entry name" value="S-adenosyl-L-methionine-dependent methyltransferases"/>
    <property type="match status" value="1"/>
</dbReference>
<feature type="domain" description="Methyltransferase" evidence="1">
    <location>
        <begin position="48"/>
        <end position="122"/>
    </location>
</feature>
<organism evidence="2 3">
    <name type="scientific">Candidatus Kerfeldbacteria bacterium RIFOXYB2_FULL_38_14</name>
    <dbReference type="NCBI Taxonomy" id="1798547"/>
    <lineage>
        <taxon>Bacteria</taxon>
        <taxon>Candidatus Kerfeldiibacteriota</taxon>
    </lineage>
</organism>
<evidence type="ECO:0000313" key="3">
    <source>
        <dbReference type="Proteomes" id="UP000176420"/>
    </source>
</evidence>
<dbReference type="Pfam" id="PF13649">
    <property type="entry name" value="Methyltransf_25"/>
    <property type="match status" value="1"/>
</dbReference>
<dbReference type="CDD" id="cd02440">
    <property type="entry name" value="AdoMet_MTases"/>
    <property type="match status" value="1"/>
</dbReference>
<dbReference type="Gene3D" id="2.20.130.10">
    <property type="entry name" value="CAC2371-like domains"/>
    <property type="match status" value="1"/>
</dbReference>
<dbReference type="AlphaFoldDB" id="A0A1G2BBK8"/>
<dbReference type="Proteomes" id="UP000176420">
    <property type="component" value="Unassembled WGS sequence"/>
</dbReference>
<reference evidence="2 3" key="1">
    <citation type="journal article" date="2016" name="Nat. Commun.">
        <title>Thousands of microbial genomes shed light on interconnected biogeochemical processes in an aquifer system.</title>
        <authorList>
            <person name="Anantharaman K."/>
            <person name="Brown C.T."/>
            <person name="Hug L.A."/>
            <person name="Sharon I."/>
            <person name="Castelle C.J."/>
            <person name="Probst A.J."/>
            <person name="Thomas B.C."/>
            <person name="Singh A."/>
            <person name="Wilkins M.J."/>
            <person name="Karaoz U."/>
            <person name="Brodie E.L."/>
            <person name="Williams K.H."/>
            <person name="Hubbard S.S."/>
            <person name="Banfield J.F."/>
        </authorList>
    </citation>
    <scope>NUCLEOTIDE SEQUENCE [LARGE SCALE GENOMIC DNA]</scope>
</reference>
<proteinExistence type="predicted"/>
<gene>
    <name evidence="2" type="ORF">A2319_05205</name>
</gene>
<protein>
    <recommendedName>
        <fullName evidence="1">Methyltransferase domain-containing protein</fullName>
    </recommendedName>
</protein>
<evidence type="ECO:0000313" key="2">
    <source>
        <dbReference type="EMBL" id="OGY85670.1"/>
    </source>
</evidence>
<evidence type="ECO:0000259" key="1">
    <source>
        <dbReference type="Pfam" id="PF13649"/>
    </source>
</evidence>
<dbReference type="Gene3D" id="3.40.50.150">
    <property type="entry name" value="Vaccinia Virus protein VP39"/>
    <property type="match status" value="1"/>
</dbReference>
<dbReference type="InterPro" id="IPR041698">
    <property type="entry name" value="Methyltransf_25"/>
</dbReference>
<sequence>MKTKIFTNLVDVYELWRETTLEKKHNEIRETEFIKKIFHQQTSTIQNVIDLGGGIGLHANLLETNGYDSTVFDQSKKALSIAKKKNVNIQTVCGSFEQIHLAKQYDAAICMWSTLSYIHTEKGRVHFYQWMNKNIRKIIILEQANFYRYPATFHKVYYGENNQHTIKITRNWQLNKKNIKNTQYRYEIYSKKKHTIRIIKDAEKEHYLSVDQLKKYLGDTWHLRYLLGDYSLSEKYNKNSSKRMIAVFYR</sequence>
<name>A0A1G2BBK8_9BACT</name>
<dbReference type="InterPro" id="IPR029063">
    <property type="entry name" value="SAM-dependent_MTases_sf"/>
</dbReference>
<comment type="caution">
    <text evidence="2">The sequence shown here is derived from an EMBL/GenBank/DDBJ whole genome shotgun (WGS) entry which is preliminary data.</text>
</comment>
<accession>A0A1G2BBK8</accession>
<dbReference type="EMBL" id="MHKI01000029">
    <property type="protein sequence ID" value="OGY85670.1"/>
    <property type="molecule type" value="Genomic_DNA"/>
</dbReference>